<keyword evidence="2" id="KW-0732">Signal</keyword>
<dbReference type="RefSeq" id="WP_136064562.1">
    <property type="nucleotide sequence ID" value="NZ_CAAHFH010000002.1"/>
</dbReference>
<dbReference type="SUPFAM" id="SSF56574">
    <property type="entry name" value="Serpins"/>
    <property type="match status" value="1"/>
</dbReference>
<dbReference type="Pfam" id="PF00079">
    <property type="entry name" value="Serpin"/>
    <property type="match status" value="1"/>
</dbReference>
<dbReference type="Gene3D" id="2.30.39.10">
    <property type="entry name" value="Alpha-1-antitrypsin, domain 1"/>
    <property type="match status" value="1"/>
</dbReference>
<feature type="domain" description="Serpin" evidence="3">
    <location>
        <begin position="239"/>
        <end position="593"/>
    </location>
</feature>
<sequence>MKILLLASLVSLFACGCHAAPIPADDILAFVRTKLPDEPIKLTGTLKVREKNGFTSDSLPVEMDLDWGAEAPVAEYRIDHETLNITWNNEQPSYRFSNEENTPSSTILGTGLTWADLSFSVLWWPNSQLIDEEKKINRECYVVDVPVPDSKNTMRLWIEKKMGMLLEAQTLDAKKKQIGRLKIKSIKKMDGMWVAKDLELLDKKTGSKTTLQITDLKWKNPQPTAAAFDSAESVNQLTFEIYQKLAAESEGNLFLSPYSISSALAMVYGGARGETAEQINSTFRFGGQGATHPAFSYLRKRLNRIEEKGEVQLSVANALWPQVDYKFLPDYLAMTKEYYGSEIEAIDYKADADAARKKINRWVEGKTNDRIKDLIPAGMLDPLTRLVLANAIYFKGDWASQFKAEATHDVPFILEPGKTVDVPMMSQTGDFNFSYNKTFQTLKLPYEGDDLSMLLLLPTSSDGLPALEKDLTLELVNSLQFNKQEIMVFLPKFKLESEFSLASTLAAMGMPLAFSKGADLSGMDGSKNLFIGAVVHKAFVEVNEEGTEAAAATAVGIRTTSMPLMFEANRPFLFLIRENSTGAILFIGRVTDPSK</sequence>
<dbReference type="Pfam" id="PF17131">
    <property type="entry name" value="LolA_like"/>
    <property type="match status" value="1"/>
</dbReference>
<reference evidence="4 5" key="1">
    <citation type="submission" date="2019-04" db="EMBL/GenBank/DDBJ databases">
        <authorList>
            <person name="Van Vliet M D."/>
        </authorList>
    </citation>
    <scope>NUCLEOTIDE SEQUENCE [LARGE SCALE GENOMIC DNA]</scope>
    <source>
        <strain evidence="4 5">F21</strain>
    </source>
</reference>
<dbReference type="PANTHER" id="PTHR11461:SF211">
    <property type="entry name" value="GH10112P-RELATED"/>
    <property type="match status" value="1"/>
</dbReference>
<proteinExistence type="inferred from homology"/>
<dbReference type="InterPro" id="IPR042178">
    <property type="entry name" value="Serpin_sf_1"/>
</dbReference>
<dbReference type="InterPro" id="IPR042185">
    <property type="entry name" value="Serpin_sf_2"/>
</dbReference>
<gene>
    <name evidence="4" type="ORF">SCARR_04965</name>
</gene>
<dbReference type="CDD" id="cd16329">
    <property type="entry name" value="LolA_like"/>
    <property type="match status" value="1"/>
</dbReference>
<protein>
    <recommendedName>
        <fullName evidence="3">Serpin domain-containing protein</fullName>
    </recommendedName>
</protein>
<dbReference type="InterPro" id="IPR023795">
    <property type="entry name" value="Serpin_CS"/>
</dbReference>
<dbReference type="InterPro" id="IPR000215">
    <property type="entry name" value="Serpin_fam"/>
</dbReference>
<comment type="similarity">
    <text evidence="1">Belongs to the serpin family.</text>
</comment>
<dbReference type="PROSITE" id="PS00284">
    <property type="entry name" value="SERPIN"/>
    <property type="match status" value="1"/>
</dbReference>
<dbReference type="InterPro" id="IPR036186">
    <property type="entry name" value="Serpin_sf"/>
</dbReference>
<dbReference type="Gene3D" id="2.50.20.10">
    <property type="entry name" value="Lipoprotein localisation LolA/LolB/LppX"/>
    <property type="match status" value="1"/>
</dbReference>
<name>A0A6C2URI4_9BACT</name>
<evidence type="ECO:0000313" key="4">
    <source>
        <dbReference type="EMBL" id="VGO22868.1"/>
    </source>
</evidence>
<dbReference type="PANTHER" id="PTHR11461">
    <property type="entry name" value="SERINE PROTEASE INHIBITOR, SERPIN"/>
    <property type="match status" value="1"/>
</dbReference>
<dbReference type="GO" id="GO:0004867">
    <property type="term" value="F:serine-type endopeptidase inhibitor activity"/>
    <property type="evidence" value="ECO:0007669"/>
    <property type="project" value="InterPro"/>
</dbReference>
<dbReference type="Gene3D" id="3.30.497.10">
    <property type="entry name" value="Antithrombin, subunit I, domain 2"/>
    <property type="match status" value="1"/>
</dbReference>
<dbReference type="InterPro" id="IPR023796">
    <property type="entry name" value="Serpin_dom"/>
</dbReference>
<keyword evidence="5" id="KW-1185">Reference proteome</keyword>
<dbReference type="AlphaFoldDB" id="A0A6C2URI4"/>
<evidence type="ECO:0000256" key="2">
    <source>
        <dbReference type="SAM" id="SignalP"/>
    </source>
</evidence>
<evidence type="ECO:0000256" key="1">
    <source>
        <dbReference type="RuleBase" id="RU000411"/>
    </source>
</evidence>
<feature type="signal peptide" evidence="2">
    <location>
        <begin position="1"/>
        <end position="19"/>
    </location>
</feature>
<dbReference type="SMART" id="SM00093">
    <property type="entry name" value="SERPIN"/>
    <property type="match status" value="1"/>
</dbReference>
<feature type="chain" id="PRO_5025550085" description="Serpin domain-containing protein" evidence="2">
    <location>
        <begin position="20"/>
        <end position="595"/>
    </location>
</feature>
<dbReference type="InterPro" id="IPR033399">
    <property type="entry name" value="TP_0789-like"/>
</dbReference>
<evidence type="ECO:0000313" key="5">
    <source>
        <dbReference type="Proteomes" id="UP000346198"/>
    </source>
</evidence>
<organism evidence="4 5">
    <name type="scientific">Pontiella sulfatireligans</name>
    <dbReference type="NCBI Taxonomy" id="2750658"/>
    <lineage>
        <taxon>Bacteria</taxon>
        <taxon>Pseudomonadati</taxon>
        <taxon>Kiritimatiellota</taxon>
        <taxon>Kiritimatiellia</taxon>
        <taxon>Kiritimatiellales</taxon>
        <taxon>Pontiellaceae</taxon>
        <taxon>Pontiella</taxon>
    </lineage>
</organism>
<dbReference type="PROSITE" id="PS51257">
    <property type="entry name" value="PROKAR_LIPOPROTEIN"/>
    <property type="match status" value="1"/>
</dbReference>
<evidence type="ECO:0000259" key="3">
    <source>
        <dbReference type="SMART" id="SM00093"/>
    </source>
</evidence>
<dbReference type="CDD" id="cd19590">
    <property type="entry name" value="serpin_thermopin-like"/>
    <property type="match status" value="1"/>
</dbReference>
<dbReference type="GO" id="GO:0005615">
    <property type="term" value="C:extracellular space"/>
    <property type="evidence" value="ECO:0007669"/>
    <property type="project" value="InterPro"/>
</dbReference>
<dbReference type="EMBL" id="CAAHFH010000002">
    <property type="protein sequence ID" value="VGO22868.1"/>
    <property type="molecule type" value="Genomic_DNA"/>
</dbReference>
<dbReference type="Proteomes" id="UP000346198">
    <property type="component" value="Unassembled WGS sequence"/>
</dbReference>
<accession>A0A6C2URI4</accession>